<protein>
    <submittedName>
        <fullName evidence="1">Uncharacterized protein</fullName>
    </submittedName>
</protein>
<reference evidence="1" key="1">
    <citation type="submission" date="2022-05" db="EMBL/GenBank/DDBJ databases">
        <authorList>
            <person name="Okamura Y."/>
        </authorList>
    </citation>
    <scope>NUCLEOTIDE SEQUENCE</scope>
</reference>
<accession>A0A9P0SG07</accession>
<evidence type="ECO:0000313" key="2">
    <source>
        <dbReference type="Proteomes" id="UP001152562"/>
    </source>
</evidence>
<dbReference type="EMBL" id="CALOZG010000001">
    <property type="protein sequence ID" value="CAH3830306.1"/>
    <property type="molecule type" value="Genomic_DNA"/>
</dbReference>
<comment type="caution">
    <text evidence="1">The sequence shown here is derived from an EMBL/GenBank/DDBJ whole genome shotgun (WGS) entry which is preliminary data.</text>
</comment>
<dbReference type="Proteomes" id="UP001152562">
    <property type="component" value="Unassembled WGS sequence"/>
</dbReference>
<proteinExistence type="predicted"/>
<evidence type="ECO:0000313" key="1">
    <source>
        <dbReference type="EMBL" id="CAH3830306.1"/>
    </source>
</evidence>
<keyword evidence="2" id="KW-1185">Reference proteome</keyword>
<sequence>MYSVDQVELAALRDSSSALPRSGSIDSVVEASAVRVRRSEPSAGITLQIPRPERALSLASPAIGRRAKPHRALAGHKQGLNSEAYREPLERPSLVHMSRSRLDYALQPRLTYH</sequence>
<dbReference type="AlphaFoldDB" id="A0A9P0SG07"/>
<gene>
    <name evidence="1" type="ORF">PIBRA_LOCUS143</name>
</gene>
<name>A0A9P0SG07_PIEBR</name>
<organism evidence="1 2">
    <name type="scientific">Pieris brassicae</name>
    <name type="common">White butterfly</name>
    <name type="synonym">Large white butterfly</name>
    <dbReference type="NCBI Taxonomy" id="7116"/>
    <lineage>
        <taxon>Eukaryota</taxon>
        <taxon>Metazoa</taxon>
        <taxon>Ecdysozoa</taxon>
        <taxon>Arthropoda</taxon>
        <taxon>Hexapoda</taxon>
        <taxon>Insecta</taxon>
        <taxon>Pterygota</taxon>
        <taxon>Neoptera</taxon>
        <taxon>Endopterygota</taxon>
        <taxon>Lepidoptera</taxon>
        <taxon>Glossata</taxon>
        <taxon>Ditrysia</taxon>
        <taxon>Papilionoidea</taxon>
        <taxon>Pieridae</taxon>
        <taxon>Pierinae</taxon>
        <taxon>Pieris</taxon>
    </lineage>
</organism>